<organism evidence="2">
    <name type="scientific">Xenopsylla cheopis</name>
    <name type="common">Oriental rat flea</name>
    <name type="synonym">Pulex cheopis</name>
    <dbReference type="NCBI Taxonomy" id="163159"/>
    <lineage>
        <taxon>Eukaryota</taxon>
        <taxon>Metazoa</taxon>
        <taxon>Ecdysozoa</taxon>
        <taxon>Arthropoda</taxon>
        <taxon>Hexapoda</taxon>
        <taxon>Insecta</taxon>
        <taxon>Pterygota</taxon>
        <taxon>Neoptera</taxon>
        <taxon>Endopterygota</taxon>
        <taxon>Siphonaptera</taxon>
        <taxon>Pulicidae</taxon>
        <taxon>Xenopsyllinae</taxon>
        <taxon>Xenopsylla</taxon>
    </lineage>
</organism>
<accession>A0A6M2DXT8</accession>
<name>A0A6M2DXT8_XENCH</name>
<keyword evidence="1" id="KW-0812">Transmembrane</keyword>
<protein>
    <submittedName>
        <fullName evidence="2">Putative secreted protein</fullName>
    </submittedName>
</protein>
<dbReference type="AlphaFoldDB" id="A0A6M2DXT8"/>
<reference evidence="2" key="1">
    <citation type="submission" date="2020-03" db="EMBL/GenBank/DDBJ databases">
        <title>Transcriptomic Profiling of the Digestive Tract of the Rat Flea, Xenopsylla cheopis, Following Blood Feeding and Infection with Yersinia pestis.</title>
        <authorList>
            <person name="Bland D.M."/>
            <person name="Martens C.A."/>
            <person name="Virtaneva K."/>
            <person name="Kanakabandi K."/>
            <person name="Long D."/>
            <person name="Rosenke R."/>
            <person name="Saturday G.A."/>
            <person name="Hoyt F.H."/>
            <person name="Bruno D.P."/>
            <person name="Ribeiro J.M.C."/>
            <person name="Hinnebusch J."/>
        </authorList>
    </citation>
    <scope>NUCLEOTIDE SEQUENCE</scope>
</reference>
<sequence>MRYLYLLSRFQIIYLLCIVFLLFKFQKIWLQCTVFQHKYHYLQCHLCFQSLLSSLHQKLEEYLKSQQCR</sequence>
<keyword evidence="1" id="KW-0472">Membrane</keyword>
<feature type="transmembrane region" description="Helical" evidence="1">
    <location>
        <begin position="6"/>
        <end position="23"/>
    </location>
</feature>
<keyword evidence="1" id="KW-1133">Transmembrane helix</keyword>
<evidence type="ECO:0000256" key="1">
    <source>
        <dbReference type="SAM" id="Phobius"/>
    </source>
</evidence>
<proteinExistence type="predicted"/>
<evidence type="ECO:0000313" key="2">
    <source>
        <dbReference type="EMBL" id="NOV50883.1"/>
    </source>
</evidence>
<dbReference type="EMBL" id="GIIL01007157">
    <property type="protein sequence ID" value="NOV50883.1"/>
    <property type="molecule type" value="Transcribed_RNA"/>
</dbReference>